<dbReference type="SUPFAM" id="SSF48208">
    <property type="entry name" value="Six-hairpin glycosidases"/>
    <property type="match status" value="1"/>
</dbReference>
<name>A0A136J8X7_9PEZI</name>
<accession>A0A136J8X7</accession>
<protein>
    <submittedName>
        <fullName evidence="3">Six-hairpin glycosidase-like protein</fullName>
    </submittedName>
</protein>
<dbReference type="PANTHER" id="PTHR34987:SF4">
    <property type="entry name" value="ALPHA-L-RHAMNOSIDASE C-TERMINAL DOMAIN-CONTAINING PROTEIN"/>
    <property type="match status" value="1"/>
</dbReference>
<dbReference type="InterPro" id="IPR008928">
    <property type="entry name" value="6-hairpin_glycosidase_sf"/>
</dbReference>
<organism evidence="3 4">
    <name type="scientific">Microdochium bolleyi</name>
    <dbReference type="NCBI Taxonomy" id="196109"/>
    <lineage>
        <taxon>Eukaryota</taxon>
        <taxon>Fungi</taxon>
        <taxon>Dikarya</taxon>
        <taxon>Ascomycota</taxon>
        <taxon>Pezizomycotina</taxon>
        <taxon>Sordariomycetes</taxon>
        <taxon>Xylariomycetidae</taxon>
        <taxon>Xylariales</taxon>
        <taxon>Microdochiaceae</taxon>
        <taxon>Microdochium</taxon>
    </lineage>
</organism>
<dbReference type="Proteomes" id="UP000070501">
    <property type="component" value="Unassembled WGS sequence"/>
</dbReference>
<dbReference type="InterPro" id="IPR035396">
    <property type="entry name" value="Bac_rhamnosid6H"/>
</dbReference>
<dbReference type="Pfam" id="PF17389">
    <property type="entry name" value="Bac_rhamnosid6H"/>
    <property type="match status" value="1"/>
</dbReference>
<feature type="domain" description="Glycosyl hydrolase family 78 alpha-rhamnosidase N-terminal" evidence="2">
    <location>
        <begin position="36"/>
        <end position="178"/>
    </location>
</feature>
<evidence type="ECO:0000313" key="4">
    <source>
        <dbReference type="Proteomes" id="UP000070501"/>
    </source>
</evidence>
<sequence>MVLKDLSAATAAQSASTFATLASQSSPKLHRWTRKPQRIIAFEPCKDEFFGVRAVPATKNIANLPTLTWGKGDDFVLDFGLHMVGSLSFDLSSVGAHQDSPCRLRLTFGESPLDVTMGMEGVETWISTAWLPDEVINVDVCPQTVYMKRRYAFRYLRVEIIDTSTKFKVAFSNVACECISAVSQQTQFEALSFDGSGTTTNDSGLFQAIDQVSIMTLRDCMQTVFEDGPRRDRRIWIGDLRLQALVNYATLKDFNLVKRCLLMFAAVTREDGSMPACLFEKPALAAASDYLLEYDALFAATVCDYVAASGDLDTGRMLWPTVLACLRTPLTYVDPETMTFDSRRGDDWQFLDWAPGVNGSTGSHGLVLYCLKAADKLARMLQVHSPYTHWITGMTAAAPALISDDGVVVSGPEKQVSYACASWLVLSEALPQDVARAALLKTLADTKAIKPLTPYAWHHVCDALLVVGCEDECLDLLRTYWGGMIRAGADTFWEAYDPEDPKASPYGDVRNNSFCHAWSCTPSLLLRTRLLERVGGKVAGPMTMGALDDAWVRRSVGAPAQL</sequence>
<dbReference type="EMBL" id="KQ964248">
    <property type="protein sequence ID" value="KXJ93589.1"/>
    <property type="molecule type" value="Genomic_DNA"/>
</dbReference>
<dbReference type="Gene3D" id="1.50.10.10">
    <property type="match status" value="1"/>
</dbReference>
<keyword evidence="4" id="KW-1185">Reference proteome</keyword>
<dbReference type="PANTHER" id="PTHR34987">
    <property type="entry name" value="C, PUTATIVE (AFU_ORTHOLOGUE AFUA_3G02880)-RELATED"/>
    <property type="match status" value="1"/>
</dbReference>
<dbReference type="Pfam" id="PF21104">
    <property type="entry name" value="Glyco_hydro_78_N"/>
    <property type="match status" value="1"/>
</dbReference>
<dbReference type="InParanoid" id="A0A136J8X7"/>
<dbReference type="GO" id="GO:0005975">
    <property type="term" value="P:carbohydrate metabolic process"/>
    <property type="evidence" value="ECO:0007669"/>
    <property type="project" value="InterPro"/>
</dbReference>
<dbReference type="InterPro" id="IPR012341">
    <property type="entry name" value="6hp_glycosidase-like_sf"/>
</dbReference>
<evidence type="ECO:0000259" key="1">
    <source>
        <dbReference type="Pfam" id="PF17389"/>
    </source>
</evidence>
<keyword evidence="3" id="KW-0326">Glycosidase</keyword>
<evidence type="ECO:0000313" key="3">
    <source>
        <dbReference type="EMBL" id="KXJ93589.1"/>
    </source>
</evidence>
<dbReference type="GO" id="GO:0016798">
    <property type="term" value="F:hydrolase activity, acting on glycosyl bonds"/>
    <property type="evidence" value="ECO:0007669"/>
    <property type="project" value="UniProtKB-KW"/>
</dbReference>
<keyword evidence="3" id="KW-0378">Hydrolase</keyword>
<proteinExistence type="predicted"/>
<dbReference type="InterPro" id="IPR049164">
    <property type="entry name" value="Glyco_hydro_78_N"/>
</dbReference>
<dbReference type="AlphaFoldDB" id="A0A136J8X7"/>
<dbReference type="OrthoDB" id="10036721at2759"/>
<gene>
    <name evidence="3" type="ORF">Micbo1qcDRAFT_203654</name>
</gene>
<reference evidence="4" key="1">
    <citation type="submission" date="2016-02" db="EMBL/GenBank/DDBJ databases">
        <title>Draft genome sequence of Microdochium bolleyi, a fungal endophyte of beachgrass.</title>
        <authorList>
            <consortium name="DOE Joint Genome Institute"/>
            <person name="David A.S."/>
            <person name="May G."/>
            <person name="Haridas S."/>
            <person name="Lim J."/>
            <person name="Wang M."/>
            <person name="Labutti K."/>
            <person name="Lipzen A."/>
            <person name="Barry K."/>
            <person name="Grigoriev I.V."/>
        </authorList>
    </citation>
    <scope>NUCLEOTIDE SEQUENCE [LARGE SCALE GENOMIC DNA]</scope>
    <source>
        <strain evidence="4">J235TASD1</strain>
    </source>
</reference>
<feature type="domain" description="Alpha-L-rhamnosidase six-hairpin glycosidase" evidence="1">
    <location>
        <begin position="200"/>
        <end position="523"/>
    </location>
</feature>
<evidence type="ECO:0000259" key="2">
    <source>
        <dbReference type="Pfam" id="PF21104"/>
    </source>
</evidence>